<dbReference type="InterPro" id="IPR000755">
    <property type="entry name" value="A_A_dipeptidase"/>
</dbReference>
<dbReference type="Proteomes" id="UP000468687">
    <property type="component" value="Unassembled WGS sequence"/>
</dbReference>
<keyword evidence="7" id="KW-0482">Metalloprotease</keyword>
<dbReference type="GO" id="GO:0006508">
    <property type="term" value="P:proteolysis"/>
    <property type="evidence" value="ECO:0007669"/>
    <property type="project" value="UniProtKB-KW"/>
</dbReference>
<keyword evidence="4" id="KW-0378">Hydrolase</keyword>
<dbReference type="Pfam" id="PF01427">
    <property type="entry name" value="Peptidase_M15"/>
    <property type="match status" value="1"/>
</dbReference>
<keyword evidence="2" id="KW-0645">Protease</keyword>
<evidence type="ECO:0000256" key="4">
    <source>
        <dbReference type="ARBA" id="ARBA00022801"/>
    </source>
</evidence>
<comment type="caution">
    <text evidence="9">The sequence shown here is derived from an EMBL/GenBank/DDBJ whole genome shotgun (WGS) entry which is preliminary data.</text>
</comment>
<dbReference type="GO" id="GO:0071555">
    <property type="term" value="P:cell wall organization"/>
    <property type="evidence" value="ECO:0007669"/>
    <property type="project" value="UniProtKB-KW"/>
</dbReference>
<dbReference type="InterPro" id="IPR009045">
    <property type="entry name" value="Zn_M74/Hedgehog-like"/>
</dbReference>
<evidence type="ECO:0000256" key="8">
    <source>
        <dbReference type="ARBA" id="ARBA00023316"/>
    </source>
</evidence>
<dbReference type="Gene3D" id="3.30.1380.10">
    <property type="match status" value="1"/>
</dbReference>
<dbReference type="GO" id="GO:0008237">
    <property type="term" value="F:metallopeptidase activity"/>
    <property type="evidence" value="ECO:0007669"/>
    <property type="project" value="UniProtKB-KW"/>
</dbReference>
<dbReference type="GO" id="GO:0160237">
    <property type="term" value="F:D-Ala-D-Ala dipeptidase activity"/>
    <property type="evidence" value="ECO:0007669"/>
    <property type="project" value="UniProtKB-EC"/>
</dbReference>
<sequence>MTILLSDPSVAAVALAECGDQRAIITRYAAEVATAHPGAATPEQSQGRCFTDSPTITPRARAHRALLGAVLGSAGLVNYPTEWWHWSWGDRYWALTSGAPAAVYGPVGRGAGVAA</sequence>
<evidence type="ECO:0000256" key="1">
    <source>
        <dbReference type="ARBA" id="ARBA00001362"/>
    </source>
</evidence>
<dbReference type="SUPFAM" id="SSF55166">
    <property type="entry name" value="Hedgehog/DD-peptidase"/>
    <property type="match status" value="1"/>
</dbReference>
<keyword evidence="10" id="KW-1185">Reference proteome</keyword>
<dbReference type="PANTHER" id="PTHR43126:SF2">
    <property type="entry name" value="D-ALANYL-D-ALANINE DIPEPTIDASE"/>
    <property type="match status" value="1"/>
</dbReference>
<dbReference type="EMBL" id="JAAGXA010000001">
    <property type="protein sequence ID" value="NEN76920.1"/>
    <property type="molecule type" value="Genomic_DNA"/>
</dbReference>
<evidence type="ECO:0000256" key="5">
    <source>
        <dbReference type="ARBA" id="ARBA00022833"/>
    </source>
</evidence>
<reference evidence="9 10" key="1">
    <citation type="journal article" date="2014" name="Int. J. Syst. Evol. Microbiol.">
        <title>Nocardioides zeae sp. nov., isolated from the stem of Zea mays.</title>
        <authorList>
            <person name="Glaeser S.P."/>
            <person name="McInroy J.A."/>
            <person name="Busse H.J."/>
            <person name="Kampfer P."/>
        </authorList>
    </citation>
    <scope>NUCLEOTIDE SEQUENCE [LARGE SCALE GENOMIC DNA]</scope>
    <source>
        <strain evidence="9 10">JCM 30728</strain>
    </source>
</reference>
<organism evidence="9 10">
    <name type="scientific">Nocardioides zeae</name>
    <dbReference type="NCBI Taxonomy" id="1457234"/>
    <lineage>
        <taxon>Bacteria</taxon>
        <taxon>Bacillati</taxon>
        <taxon>Actinomycetota</taxon>
        <taxon>Actinomycetes</taxon>
        <taxon>Propionibacteriales</taxon>
        <taxon>Nocardioidaceae</taxon>
        <taxon>Nocardioides</taxon>
    </lineage>
</organism>
<evidence type="ECO:0000313" key="9">
    <source>
        <dbReference type="EMBL" id="NEN76920.1"/>
    </source>
</evidence>
<keyword evidence="5" id="KW-0862">Zinc</keyword>
<dbReference type="AlphaFoldDB" id="A0A6P0HF70"/>
<dbReference type="PANTHER" id="PTHR43126">
    <property type="entry name" value="D-ALANYL-D-ALANINE DIPEPTIDASE"/>
    <property type="match status" value="1"/>
</dbReference>
<evidence type="ECO:0000256" key="7">
    <source>
        <dbReference type="ARBA" id="ARBA00023049"/>
    </source>
</evidence>
<evidence type="ECO:0000256" key="3">
    <source>
        <dbReference type="ARBA" id="ARBA00022723"/>
    </source>
</evidence>
<comment type="catalytic activity">
    <reaction evidence="1">
        <text>D-alanyl-D-alanine + H2O = 2 D-alanine</text>
        <dbReference type="Rhea" id="RHEA:20661"/>
        <dbReference type="ChEBI" id="CHEBI:15377"/>
        <dbReference type="ChEBI" id="CHEBI:57416"/>
        <dbReference type="ChEBI" id="CHEBI:57822"/>
        <dbReference type="EC" id="3.4.13.22"/>
    </reaction>
</comment>
<gene>
    <name evidence="9" type="ORF">G3T38_01375</name>
</gene>
<evidence type="ECO:0000256" key="2">
    <source>
        <dbReference type="ARBA" id="ARBA00022670"/>
    </source>
</evidence>
<protein>
    <submittedName>
        <fullName evidence="9">M15 family metallopeptidase</fullName>
    </submittedName>
</protein>
<dbReference type="GO" id="GO:0046872">
    <property type="term" value="F:metal ion binding"/>
    <property type="evidence" value="ECO:0007669"/>
    <property type="project" value="UniProtKB-KW"/>
</dbReference>
<keyword evidence="6" id="KW-0224">Dipeptidase</keyword>
<dbReference type="RefSeq" id="WP_163770269.1">
    <property type="nucleotide sequence ID" value="NZ_JAAGXA010000001.1"/>
</dbReference>
<proteinExistence type="predicted"/>
<evidence type="ECO:0000313" key="10">
    <source>
        <dbReference type="Proteomes" id="UP000468687"/>
    </source>
</evidence>
<keyword evidence="8" id="KW-0961">Cell wall biogenesis/degradation</keyword>
<keyword evidence="3" id="KW-0479">Metal-binding</keyword>
<evidence type="ECO:0000256" key="6">
    <source>
        <dbReference type="ARBA" id="ARBA00022997"/>
    </source>
</evidence>
<accession>A0A6P0HF70</accession>
<name>A0A6P0HF70_9ACTN</name>